<dbReference type="Pfam" id="PF00034">
    <property type="entry name" value="Cytochrom_C"/>
    <property type="match status" value="1"/>
</dbReference>
<dbReference type="GO" id="GO:0020037">
    <property type="term" value="F:heme binding"/>
    <property type="evidence" value="ECO:0007669"/>
    <property type="project" value="InterPro"/>
</dbReference>
<evidence type="ECO:0000256" key="7">
    <source>
        <dbReference type="SAM" id="SignalP"/>
    </source>
</evidence>
<keyword evidence="4" id="KW-0249">Electron transport</keyword>
<keyword evidence="3 6" id="KW-0479">Metal-binding</keyword>
<dbReference type="PATRIC" id="fig|1195763.3.peg.216"/>
<dbReference type="Proteomes" id="UP000036097">
    <property type="component" value="Unassembled WGS sequence"/>
</dbReference>
<dbReference type="InterPro" id="IPR009056">
    <property type="entry name" value="Cyt_c-like_dom"/>
</dbReference>
<dbReference type="OrthoDB" id="9773456at2"/>
<dbReference type="GO" id="GO:0009055">
    <property type="term" value="F:electron transfer activity"/>
    <property type="evidence" value="ECO:0007669"/>
    <property type="project" value="InterPro"/>
</dbReference>
<feature type="signal peptide" evidence="7">
    <location>
        <begin position="1"/>
        <end position="20"/>
    </location>
</feature>
<evidence type="ECO:0000313" key="10">
    <source>
        <dbReference type="Proteomes" id="UP000036097"/>
    </source>
</evidence>
<evidence type="ECO:0000313" key="9">
    <source>
        <dbReference type="EMBL" id="KLV08828.1"/>
    </source>
</evidence>
<comment type="caution">
    <text evidence="9">The sequence shown here is derived from an EMBL/GenBank/DDBJ whole genome shotgun (WGS) entry which is preliminary data.</text>
</comment>
<accession>A0A0J1HAZ7</accession>
<dbReference type="InterPro" id="IPR050597">
    <property type="entry name" value="Cytochrome_c_Oxidase_Subunit"/>
</dbReference>
<feature type="chain" id="PRO_5005252523" evidence="7">
    <location>
        <begin position="21"/>
        <end position="105"/>
    </location>
</feature>
<keyword evidence="5 6" id="KW-0408">Iron</keyword>
<dbReference type="PANTHER" id="PTHR33751:SF9">
    <property type="entry name" value="CYTOCHROME C4"/>
    <property type="match status" value="1"/>
</dbReference>
<keyword evidence="1" id="KW-0813">Transport</keyword>
<dbReference type="InterPro" id="IPR036909">
    <property type="entry name" value="Cyt_c-like_dom_sf"/>
</dbReference>
<protein>
    <submittedName>
        <fullName evidence="9">Cytochrome C554</fullName>
    </submittedName>
</protein>
<organism evidence="9 10">
    <name type="scientific">Photobacterium aquae</name>
    <dbReference type="NCBI Taxonomy" id="1195763"/>
    <lineage>
        <taxon>Bacteria</taxon>
        <taxon>Pseudomonadati</taxon>
        <taxon>Pseudomonadota</taxon>
        <taxon>Gammaproteobacteria</taxon>
        <taxon>Vibrionales</taxon>
        <taxon>Vibrionaceae</taxon>
        <taxon>Photobacterium</taxon>
    </lineage>
</organism>
<dbReference type="PROSITE" id="PS51007">
    <property type="entry name" value="CYTC"/>
    <property type="match status" value="1"/>
</dbReference>
<feature type="domain" description="Cytochrome c" evidence="8">
    <location>
        <begin position="24"/>
        <end position="105"/>
    </location>
</feature>
<proteinExistence type="predicted"/>
<evidence type="ECO:0000256" key="5">
    <source>
        <dbReference type="ARBA" id="ARBA00023004"/>
    </source>
</evidence>
<name>A0A0J1HAZ7_9GAMM</name>
<dbReference type="PANTHER" id="PTHR33751">
    <property type="entry name" value="CBB3-TYPE CYTOCHROME C OXIDASE SUBUNIT FIXP"/>
    <property type="match status" value="1"/>
</dbReference>
<dbReference type="AlphaFoldDB" id="A0A0J1HAZ7"/>
<reference evidence="9 10" key="1">
    <citation type="submission" date="2015-05" db="EMBL/GenBank/DDBJ databases">
        <title>Photobacterium galathea sp. nov.</title>
        <authorList>
            <person name="Machado H."/>
            <person name="Gram L."/>
        </authorList>
    </citation>
    <scope>NUCLEOTIDE SEQUENCE [LARGE SCALE GENOMIC DNA]</scope>
    <source>
        <strain evidence="9 10">CGMCC 1.12159</strain>
    </source>
</reference>
<evidence type="ECO:0000256" key="3">
    <source>
        <dbReference type="ARBA" id="ARBA00022723"/>
    </source>
</evidence>
<evidence type="ECO:0000259" key="8">
    <source>
        <dbReference type="PROSITE" id="PS51007"/>
    </source>
</evidence>
<dbReference type="SUPFAM" id="SSF46626">
    <property type="entry name" value="Cytochrome c"/>
    <property type="match status" value="1"/>
</dbReference>
<sequence>MNKLFIPCLLVALMSTPSIAMPNGNAETGKTKAFSCQFCHGATGKATQTTYPNLNGQDALYLFRSMQDYQQDRRTGPLSAMMKQQLSALNEQDLADVAAFYAEQN</sequence>
<dbReference type="RefSeq" id="WP_047876989.1">
    <property type="nucleotide sequence ID" value="NZ_LDOT01000002.1"/>
</dbReference>
<dbReference type="EMBL" id="LDOT01000002">
    <property type="protein sequence ID" value="KLV08828.1"/>
    <property type="molecule type" value="Genomic_DNA"/>
</dbReference>
<evidence type="ECO:0000256" key="2">
    <source>
        <dbReference type="ARBA" id="ARBA00022617"/>
    </source>
</evidence>
<evidence type="ECO:0000256" key="6">
    <source>
        <dbReference type="PROSITE-ProRule" id="PRU00433"/>
    </source>
</evidence>
<dbReference type="GO" id="GO:0046872">
    <property type="term" value="F:metal ion binding"/>
    <property type="evidence" value="ECO:0007669"/>
    <property type="project" value="UniProtKB-KW"/>
</dbReference>
<evidence type="ECO:0000256" key="4">
    <source>
        <dbReference type="ARBA" id="ARBA00022982"/>
    </source>
</evidence>
<keyword evidence="2 6" id="KW-0349">Heme</keyword>
<evidence type="ECO:0000256" key="1">
    <source>
        <dbReference type="ARBA" id="ARBA00022448"/>
    </source>
</evidence>
<dbReference type="Gene3D" id="1.10.760.10">
    <property type="entry name" value="Cytochrome c-like domain"/>
    <property type="match status" value="1"/>
</dbReference>
<keyword evidence="10" id="KW-1185">Reference proteome</keyword>
<keyword evidence="7" id="KW-0732">Signal</keyword>
<dbReference type="STRING" id="1195763.ABT56_00965"/>
<gene>
    <name evidence="9" type="ORF">ABT56_00965</name>
</gene>